<name>B7KLE0_GLOC7</name>
<evidence type="ECO:0000313" key="2">
    <source>
        <dbReference type="Proteomes" id="UP000002384"/>
    </source>
</evidence>
<dbReference type="KEGG" id="cyc:PCC7424_4141"/>
<dbReference type="InterPro" id="IPR022453">
    <property type="entry name" value="Znf_MqsA-type"/>
</dbReference>
<proteinExistence type="predicted"/>
<organism evidence="1 2">
    <name type="scientific">Gloeothece citriformis (strain PCC 7424)</name>
    <name type="common">Cyanothece sp. (strain PCC 7424)</name>
    <dbReference type="NCBI Taxonomy" id="65393"/>
    <lineage>
        <taxon>Bacteria</taxon>
        <taxon>Bacillati</taxon>
        <taxon>Cyanobacteriota</taxon>
        <taxon>Cyanophyceae</taxon>
        <taxon>Oscillatoriophycideae</taxon>
        <taxon>Chroococcales</taxon>
        <taxon>Aphanothecaceae</taxon>
        <taxon>Gloeothece</taxon>
        <taxon>Gloeothece citriformis</taxon>
    </lineage>
</organism>
<dbReference type="Proteomes" id="UP000002384">
    <property type="component" value="Chromosome"/>
</dbReference>
<dbReference type="eggNOG" id="ENOG50333Y2">
    <property type="taxonomic scope" value="Bacteria"/>
</dbReference>
<dbReference type="RefSeq" id="WP_015956097.1">
    <property type="nucleotide sequence ID" value="NC_011729.1"/>
</dbReference>
<keyword evidence="2" id="KW-1185">Reference proteome</keyword>
<dbReference type="AlphaFoldDB" id="B7KLE0"/>
<dbReference type="NCBIfam" id="TIGR03831">
    <property type="entry name" value="YgiT_finger"/>
    <property type="match status" value="1"/>
</dbReference>
<reference evidence="2" key="1">
    <citation type="journal article" date="2011" name="MBio">
        <title>Novel metabolic attributes of the genus Cyanothece, comprising a group of unicellular nitrogen-fixing Cyanobacteria.</title>
        <authorList>
            <person name="Bandyopadhyay A."/>
            <person name="Elvitigala T."/>
            <person name="Welsh E."/>
            <person name="Stockel J."/>
            <person name="Liberton M."/>
            <person name="Min H."/>
            <person name="Sherman L.A."/>
            <person name="Pakrasi H.B."/>
        </authorList>
    </citation>
    <scope>NUCLEOTIDE SEQUENCE [LARGE SCALE GENOMIC DNA]</scope>
    <source>
        <strain evidence="2">PCC 7424</strain>
    </source>
</reference>
<dbReference type="EMBL" id="CP001291">
    <property type="protein sequence ID" value="ACK72512.1"/>
    <property type="molecule type" value="Genomic_DNA"/>
</dbReference>
<dbReference type="OrthoDB" id="466160at2"/>
<protein>
    <recommendedName>
        <fullName evidence="3">Zinc finger, YgiT-type</fullName>
    </recommendedName>
</protein>
<evidence type="ECO:0000313" key="1">
    <source>
        <dbReference type="EMBL" id="ACK72512.1"/>
    </source>
</evidence>
<gene>
    <name evidence="1" type="ordered locus">PCC7424_4141</name>
</gene>
<accession>B7KLE0</accession>
<dbReference type="HOGENOM" id="CLU_174612_2_0_3"/>
<evidence type="ECO:0008006" key="3">
    <source>
        <dbReference type="Google" id="ProtNLM"/>
    </source>
</evidence>
<dbReference type="STRING" id="65393.PCC7424_4141"/>
<sequence length="75" mass="8936">MNQPNYQENFKETLVTYTLEMEGKIYIIENVPARVCLETGERLFNPETVERLQQILWQKEPPSHYIQTPVYQFSA</sequence>